<reference evidence="6" key="1">
    <citation type="submission" date="2025-08" db="UniProtKB">
        <authorList>
            <consortium name="RefSeq"/>
        </authorList>
    </citation>
    <scope>IDENTIFICATION</scope>
    <source>
        <tissue evidence="6">Whole body</tissue>
    </source>
</reference>
<dbReference type="GO" id="GO:0005524">
    <property type="term" value="F:ATP binding"/>
    <property type="evidence" value="ECO:0007669"/>
    <property type="project" value="UniProtKB-KW"/>
</dbReference>
<organism evidence="5 6">
    <name type="scientific">Ceratina calcarata</name>
    <dbReference type="NCBI Taxonomy" id="156304"/>
    <lineage>
        <taxon>Eukaryota</taxon>
        <taxon>Metazoa</taxon>
        <taxon>Ecdysozoa</taxon>
        <taxon>Arthropoda</taxon>
        <taxon>Hexapoda</taxon>
        <taxon>Insecta</taxon>
        <taxon>Pterygota</taxon>
        <taxon>Neoptera</taxon>
        <taxon>Endopterygota</taxon>
        <taxon>Hymenoptera</taxon>
        <taxon>Apocrita</taxon>
        <taxon>Aculeata</taxon>
        <taxon>Apoidea</taxon>
        <taxon>Anthophila</taxon>
        <taxon>Apidae</taxon>
        <taxon>Ceratina</taxon>
        <taxon>Zadontomerus</taxon>
    </lineage>
</organism>
<evidence type="ECO:0000259" key="4">
    <source>
        <dbReference type="SMART" id="SM00382"/>
    </source>
</evidence>
<keyword evidence="1" id="KW-0547">Nucleotide-binding</keyword>
<dbReference type="RefSeq" id="XP_017891998.1">
    <property type="nucleotide sequence ID" value="XM_018036509.2"/>
</dbReference>
<dbReference type="InterPro" id="IPR027417">
    <property type="entry name" value="P-loop_NTPase"/>
</dbReference>
<proteinExistence type="predicted"/>
<evidence type="ECO:0000256" key="2">
    <source>
        <dbReference type="ARBA" id="ARBA00022801"/>
    </source>
</evidence>
<keyword evidence="5" id="KW-1185">Reference proteome</keyword>
<dbReference type="KEGG" id="ccal:108632142"/>
<protein>
    <submittedName>
        <fullName evidence="6">Uncharacterized protein LOC108632142 isoform X1</fullName>
    </submittedName>
</protein>
<dbReference type="PANTHER" id="PTHR43146:SF1">
    <property type="entry name" value="CANCER-RELATED NUCLEOSIDE-TRIPHOSPHATASE"/>
    <property type="match status" value="1"/>
</dbReference>
<feature type="domain" description="AAA+ ATPase" evidence="4">
    <location>
        <begin position="8"/>
        <end position="193"/>
    </location>
</feature>
<evidence type="ECO:0000313" key="6">
    <source>
        <dbReference type="RefSeq" id="XP_017891998.1"/>
    </source>
</evidence>
<dbReference type="GO" id="GO:0017111">
    <property type="term" value="F:ribonucleoside triphosphate phosphatase activity"/>
    <property type="evidence" value="ECO:0007669"/>
    <property type="project" value="InterPro"/>
</dbReference>
<sequence length="200" mass="22548">MDCGVVTRGTRVLITGPPSIGKTTICKKLIALMENRNFNFDGFYTEEIRNQNGGRIGFDVVPLKNLNGRSILARAGNLAGEVRNRGRRKPTIGNYCVFVDDFEKTALPIFDSNTDVLIIDEIGKMELLSEKFFEAVSKLFQTNSKLPFIIATVPLMSKVKNSRKYSSFFEEIHKDKRSIVITVNSQNRDKVPEQILQIIS</sequence>
<name>A0AAJ7JF98_9HYME</name>
<dbReference type="InterPro" id="IPR003593">
    <property type="entry name" value="AAA+_ATPase"/>
</dbReference>
<dbReference type="Gene3D" id="3.40.50.300">
    <property type="entry name" value="P-loop containing nucleotide triphosphate hydrolases"/>
    <property type="match status" value="1"/>
</dbReference>
<keyword evidence="3" id="KW-0067">ATP-binding</keyword>
<keyword evidence="2" id="KW-0378">Hydrolase</keyword>
<evidence type="ECO:0000256" key="3">
    <source>
        <dbReference type="ARBA" id="ARBA00022840"/>
    </source>
</evidence>
<dbReference type="GeneID" id="108632142"/>
<dbReference type="Pfam" id="PF03266">
    <property type="entry name" value="NTPase_1"/>
    <property type="match status" value="1"/>
</dbReference>
<dbReference type="SUPFAM" id="SSF52540">
    <property type="entry name" value="P-loop containing nucleoside triphosphate hydrolases"/>
    <property type="match status" value="1"/>
</dbReference>
<dbReference type="PANTHER" id="PTHR43146">
    <property type="entry name" value="CANCER-RELATED NUCLEOSIDE-TRIPHOSPHATASE"/>
    <property type="match status" value="1"/>
</dbReference>
<evidence type="ECO:0000256" key="1">
    <source>
        <dbReference type="ARBA" id="ARBA00022741"/>
    </source>
</evidence>
<dbReference type="AlphaFoldDB" id="A0AAJ7JF98"/>
<dbReference type="InterPro" id="IPR004948">
    <property type="entry name" value="Nuc-triphosphatase_THEP1"/>
</dbReference>
<gene>
    <name evidence="6" type="primary">LOC108632142</name>
</gene>
<dbReference type="SMART" id="SM00382">
    <property type="entry name" value="AAA"/>
    <property type="match status" value="1"/>
</dbReference>
<evidence type="ECO:0000313" key="5">
    <source>
        <dbReference type="Proteomes" id="UP000694925"/>
    </source>
</evidence>
<accession>A0AAJ7JF98</accession>
<dbReference type="Proteomes" id="UP000694925">
    <property type="component" value="Unplaced"/>
</dbReference>